<evidence type="ECO:0000256" key="3">
    <source>
        <dbReference type="ARBA" id="ARBA00023239"/>
    </source>
</evidence>
<dbReference type="PANTHER" id="PTHR31225">
    <property type="entry name" value="OS04G0344100 PROTEIN-RELATED"/>
    <property type="match status" value="1"/>
</dbReference>
<proteinExistence type="predicted"/>
<feature type="domain" description="Terpene synthase metal-binding" evidence="6">
    <location>
        <begin position="296"/>
        <end position="534"/>
    </location>
</feature>
<dbReference type="FunFam" id="1.50.10.130:FF:000001">
    <property type="entry name" value="Isoprene synthase, chloroplastic"/>
    <property type="match status" value="1"/>
</dbReference>
<dbReference type="SUPFAM" id="SSF48576">
    <property type="entry name" value="Terpenoid synthases"/>
    <property type="match status" value="1"/>
</dbReference>
<dbReference type="Pfam" id="PF03936">
    <property type="entry name" value="Terpene_synth_C"/>
    <property type="match status" value="1"/>
</dbReference>
<accession>A0A7M3T124</accession>
<dbReference type="EMBL" id="MH618207">
    <property type="protein sequence ID" value="QEQ13278.1"/>
    <property type="molecule type" value="Genomic_DNA"/>
</dbReference>
<dbReference type="InterPro" id="IPR044814">
    <property type="entry name" value="Terpene_cyclase_plant_C1"/>
</dbReference>
<dbReference type="InterPro" id="IPR036965">
    <property type="entry name" value="Terpene_synth_N_sf"/>
</dbReference>
<keyword evidence="2" id="KW-0460">Magnesium</keyword>
<feature type="domain" description="Terpene synthase N-terminal" evidence="5">
    <location>
        <begin position="62"/>
        <end position="238"/>
    </location>
</feature>
<dbReference type="GO" id="GO:0016102">
    <property type="term" value="P:diterpenoid biosynthetic process"/>
    <property type="evidence" value="ECO:0007669"/>
    <property type="project" value="InterPro"/>
</dbReference>
<dbReference type="SFLD" id="SFLDG01019">
    <property type="entry name" value="Terpene_Cyclase_Like_1_C_Termi"/>
    <property type="match status" value="1"/>
</dbReference>
<dbReference type="SFLD" id="SFLDS00005">
    <property type="entry name" value="Isoprenoid_Synthase_Type_I"/>
    <property type="match status" value="1"/>
</dbReference>
<dbReference type="AlphaFoldDB" id="A0A7M3T124"/>
<dbReference type="Gene3D" id="1.50.10.130">
    <property type="entry name" value="Terpene synthase, N-terminal domain"/>
    <property type="match status" value="1"/>
</dbReference>
<reference evidence="7" key="1">
    <citation type="submission" date="2018-07" db="EMBL/GenBank/DDBJ databases">
        <title>Aroma type of Lilium and Polymorphism of TPS.</title>
        <authorList>
            <person name="Du F."/>
            <person name="Fan J."/>
        </authorList>
    </citation>
    <scope>NUCLEOTIDE SEQUENCE</scope>
</reference>
<feature type="signal peptide" evidence="4">
    <location>
        <begin position="1"/>
        <end position="21"/>
    </location>
</feature>
<name>A0A7M3T124_9LILI</name>
<dbReference type="InterPro" id="IPR001906">
    <property type="entry name" value="Terpene_synth_N"/>
</dbReference>
<evidence type="ECO:0000256" key="4">
    <source>
        <dbReference type="SAM" id="SignalP"/>
    </source>
</evidence>
<dbReference type="CDD" id="cd00684">
    <property type="entry name" value="Terpene_cyclase_plant_C1"/>
    <property type="match status" value="1"/>
</dbReference>
<dbReference type="InterPro" id="IPR005630">
    <property type="entry name" value="Terpene_synthase_metal-bd"/>
</dbReference>
<evidence type="ECO:0000256" key="1">
    <source>
        <dbReference type="ARBA" id="ARBA00022723"/>
    </source>
</evidence>
<dbReference type="SUPFAM" id="SSF48239">
    <property type="entry name" value="Terpenoid cyclases/Protein prenyltransferases"/>
    <property type="match status" value="1"/>
</dbReference>
<gene>
    <name evidence="7" type="primary">TPS</name>
</gene>
<keyword evidence="3" id="KW-0456">Lyase</keyword>
<dbReference type="InterPro" id="IPR034741">
    <property type="entry name" value="Terpene_cyclase-like_1_C"/>
</dbReference>
<dbReference type="GO" id="GO:0010333">
    <property type="term" value="F:terpene synthase activity"/>
    <property type="evidence" value="ECO:0007669"/>
    <property type="project" value="InterPro"/>
</dbReference>
<organism evidence="7">
    <name type="scientific">Lilium hybrid cultivar</name>
    <dbReference type="NCBI Taxonomy" id="156531"/>
    <lineage>
        <taxon>Eukaryota</taxon>
        <taxon>Viridiplantae</taxon>
        <taxon>Streptophyta</taxon>
        <taxon>Embryophyta</taxon>
        <taxon>Tracheophyta</taxon>
        <taxon>Spermatophyta</taxon>
        <taxon>Magnoliopsida</taxon>
        <taxon>Liliopsida</taxon>
        <taxon>Liliales</taxon>
        <taxon>Liliaceae</taxon>
        <taxon>Lilium</taxon>
    </lineage>
</organism>
<feature type="chain" id="PRO_5029522321" evidence="4">
    <location>
        <begin position="22"/>
        <end position="591"/>
    </location>
</feature>
<dbReference type="InterPro" id="IPR050148">
    <property type="entry name" value="Terpene_synthase-like"/>
</dbReference>
<dbReference type="FunFam" id="1.10.600.10:FF:000007">
    <property type="entry name" value="Isoprene synthase, chloroplastic"/>
    <property type="match status" value="1"/>
</dbReference>
<evidence type="ECO:0000256" key="2">
    <source>
        <dbReference type="ARBA" id="ARBA00022842"/>
    </source>
</evidence>
<sequence length="591" mass="68720">MAAMSCFSLAQLPILFTSSSSTRIVSCPRNPRSIQRSCKIVNTTEKMEEPPRRSANYHPTIWDHSTIQSIQSLCSLEVMLYGNTLERRRELLKIEVKLLLDASDDPLAQLQLIDSIQRLGIAYHFDNEIKSILDRIYECHVDPEVLGCVEKTALAFRLLRQHGYDVSTDVFHKYRNSQGFKDSLTHDVKGMLSLYEASFLSFPGEQVMEDAKESSVRHLENLTQNVRLDIEEQVRHSLEVPLHRRMRRLEAREYIDVYQSKEGKSCVLLEFAKVDFNYVQIRHQVELKELSKWWTSLDLESVLSFTRDRLVENYLWAIGFVYEPHMSKCRIGLTKAICILSIIDDVYDIYGFFEEAKILTKTIKIWDPHEMRNLPKNIKLCYKIIHNYIEEITTDILLDHGCNVMPILKKEWEIFCETHLVEAKWFNDGYTPYLKEYIENAWISAGGPMAMVFAYCLQGHTLGDNSLNCLKQGFIPIYWSSLILRLNDDLATSKAEMERGDNDKSIQCYMRETNEPEDVSREYIQNLVDHSWKELNQEYIRTHLPKNFMNVVVNMARASHCIFQYGDGIGDSTGTTKNHILSLFFNNVPLE</sequence>
<dbReference type="GO" id="GO:0000287">
    <property type="term" value="F:magnesium ion binding"/>
    <property type="evidence" value="ECO:0007669"/>
    <property type="project" value="InterPro"/>
</dbReference>
<dbReference type="Pfam" id="PF01397">
    <property type="entry name" value="Terpene_synth"/>
    <property type="match status" value="1"/>
</dbReference>
<dbReference type="PANTHER" id="PTHR31225:SF98">
    <property type="entry name" value="TERPENE SYNTHASE 9-RELATED"/>
    <property type="match status" value="1"/>
</dbReference>
<keyword evidence="4" id="KW-0732">Signal</keyword>
<dbReference type="Gene3D" id="1.10.600.10">
    <property type="entry name" value="Farnesyl Diphosphate Synthase"/>
    <property type="match status" value="1"/>
</dbReference>
<keyword evidence="1" id="KW-0479">Metal-binding</keyword>
<dbReference type="InterPro" id="IPR008949">
    <property type="entry name" value="Isoprenoid_synthase_dom_sf"/>
</dbReference>
<evidence type="ECO:0000259" key="6">
    <source>
        <dbReference type="Pfam" id="PF03936"/>
    </source>
</evidence>
<protein>
    <submittedName>
        <fullName evidence="7">Terpene synthase</fullName>
    </submittedName>
</protein>
<evidence type="ECO:0000313" key="7">
    <source>
        <dbReference type="EMBL" id="QEQ13278.1"/>
    </source>
</evidence>
<dbReference type="InterPro" id="IPR008930">
    <property type="entry name" value="Terpenoid_cyclase/PrenylTrfase"/>
</dbReference>
<evidence type="ECO:0000259" key="5">
    <source>
        <dbReference type="Pfam" id="PF01397"/>
    </source>
</evidence>